<proteinExistence type="predicted"/>
<dbReference type="Proteomes" id="UP001470752">
    <property type="component" value="Unassembled WGS sequence"/>
</dbReference>
<dbReference type="InterPro" id="IPR025957">
    <property type="entry name" value="Cys_rich_KTR"/>
</dbReference>
<dbReference type="Pfam" id="PF14205">
    <property type="entry name" value="Cys_rich_KTR"/>
    <property type="match status" value="1"/>
</dbReference>
<protein>
    <submittedName>
        <fullName evidence="1">Cysteine-rich KTR domain-containing protein</fullName>
    </submittedName>
</protein>
<dbReference type="RefSeq" id="WP_330385751.1">
    <property type="nucleotide sequence ID" value="NZ_JAOQJM010000019.1"/>
</dbReference>
<reference evidence="1 2" key="1">
    <citation type="submission" date="2024-04" db="EMBL/GenBank/DDBJ databases">
        <title>Human intestinal bacterial collection.</title>
        <authorList>
            <person name="Pauvert C."/>
            <person name="Hitch T.C.A."/>
            <person name="Clavel T."/>
        </authorList>
    </citation>
    <scope>NUCLEOTIDE SEQUENCE [LARGE SCALE GENOMIC DNA]</scope>
    <source>
        <strain evidence="1 2">CLA-AA-H161</strain>
    </source>
</reference>
<accession>A0ABV1CIT8</accession>
<evidence type="ECO:0000313" key="2">
    <source>
        <dbReference type="Proteomes" id="UP001470752"/>
    </source>
</evidence>
<sequence length="60" mass="7183">MNSFSDARMVRNREESEWPHTVLEDFPLFCPKCKYTCVIRFKDGKIQEIKSDSERGQRNE</sequence>
<comment type="caution">
    <text evidence="1">The sequence shown here is derived from an EMBL/GenBank/DDBJ whole genome shotgun (WGS) entry which is preliminary data.</text>
</comment>
<organism evidence="1 2">
    <name type="scientific">Blautia acetigignens</name>
    <dbReference type="NCBI Taxonomy" id="2981783"/>
    <lineage>
        <taxon>Bacteria</taxon>
        <taxon>Bacillati</taxon>
        <taxon>Bacillota</taxon>
        <taxon>Clostridia</taxon>
        <taxon>Lachnospirales</taxon>
        <taxon>Lachnospiraceae</taxon>
        <taxon>Blautia</taxon>
    </lineage>
</organism>
<dbReference type="EMBL" id="JBBNFW010000070">
    <property type="protein sequence ID" value="MEQ2411643.1"/>
    <property type="molecule type" value="Genomic_DNA"/>
</dbReference>
<evidence type="ECO:0000313" key="1">
    <source>
        <dbReference type="EMBL" id="MEQ2411643.1"/>
    </source>
</evidence>
<gene>
    <name evidence="1" type="ORF">AAAX94_01070</name>
</gene>
<name>A0ABV1CIT8_9FIRM</name>
<keyword evidence="2" id="KW-1185">Reference proteome</keyword>